<feature type="non-terminal residue" evidence="5">
    <location>
        <position position="1"/>
    </location>
</feature>
<keyword evidence="6" id="KW-1185">Reference proteome</keyword>
<evidence type="ECO:0000256" key="2">
    <source>
        <dbReference type="SAM" id="MobiDB-lite"/>
    </source>
</evidence>
<keyword evidence="1" id="KW-0430">Lectin</keyword>
<feature type="region of interest" description="Disordered" evidence="2">
    <location>
        <begin position="55"/>
        <end position="110"/>
    </location>
</feature>
<protein>
    <recommendedName>
        <fullName evidence="4">Galectin domain-containing protein</fullName>
    </recommendedName>
</protein>
<dbReference type="PROSITE" id="PS51304">
    <property type="entry name" value="GALECTIN"/>
    <property type="match status" value="1"/>
</dbReference>
<feature type="transmembrane region" description="Helical" evidence="3">
    <location>
        <begin position="177"/>
        <end position="199"/>
    </location>
</feature>
<reference evidence="5" key="1">
    <citation type="submission" date="2019-08" db="EMBL/GenBank/DDBJ databases">
        <title>The genome of the North American firefly Photinus pyralis.</title>
        <authorList>
            <consortium name="Photinus pyralis genome working group"/>
            <person name="Fallon T.R."/>
            <person name="Sander Lower S.E."/>
            <person name="Weng J.-K."/>
        </authorList>
    </citation>
    <scope>NUCLEOTIDE SEQUENCE</scope>
    <source>
        <strain evidence="5">TRF0915ILg1</strain>
        <tissue evidence="5">Whole body</tissue>
    </source>
</reference>
<feature type="compositionally biased region" description="Polar residues" evidence="2">
    <location>
        <begin position="86"/>
        <end position="102"/>
    </location>
</feature>
<organism evidence="5 6">
    <name type="scientific">Ignelater luminosus</name>
    <name type="common">Cucubano</name>
    <name type="synonym">Pyrophorus luminosus</name>
    <dbReference type="NCBI Taxonomy" id="2038154"/>
    <lineage>
        <taxon>Eukaryota</taxon>
        <taxon>Metazoa</taxon>
        <taxon>Ecdysozoa</taxon>
        <taxon>Arthropoda</taxon>
        <taxon>Hexapoda</taxon>
        <taxon>Insecta</taxon>
        <taxon>Pterygota</taxon>
        <taxon>Neoptera</taxon>
        <taxon>Endopterygota</taxon>
        <taxon>Coleoptera</taxon>
        <taxon>Polyphaga</taxon>
        <taxon>Elateriformia</taxon>
        <taxon>Elateroidea</taxon>
        <taxon>Elateridae</taxon>
        <taxon>Agrypninae</taxon>
        <taxon>Pyrophorini</taxon>
        <taxon>Ignelater</taxon>
    </lineage>
</organism>
<evidence type="ECO:0000256" key="3">
    <source>
        <dbReference type="SAM" id="Phobius"/>
    </source>
</evidence>
<dbReference type="InterPro" id="IPR001079">
    <property type="entry name" value="Galectin_CRD"/>
</dbReference>
<dbReference type="OrthoDB" id="6251307at2759"/>
<proteinExistence type="predicted"/>
<evidence type="ECO:0000313" key="6">
    <source>
        <dbReference type="Proteomes" id="UP000801492"/>
    </source>
</evidence>
<dbReference type="AlphaFoldDB" id="A0A8K0D4M6"/>
<feature type="compositionally biased region" description="Low complexity" evidence="2">
    <location>
        <begin position="57"/>
        <end position="83"/>
    </location>
</feature>
<feature type="domain" description="Galectin" evidence="4">
    <location>
        <begin position="1"/>
        <end position="37"/>
    </location>
</feature>
<accession>A0A8K0D4M6</accession>
<dbReference type="Gene3D" id="2.60.120.200">
    <property type="match status" value="1"/>
</dbReference>
<dbReference type="GO" id="GO:0030246">
    <property type="term" value="F:carbohydrate binding"/>
    <property type="evidence" value="ECO:0007669"/>
    <property type="project" value="UniProtKB-KW"/>
</dbReference>
<keyword evidence="3" id="KW-0472">Membrane</keyword>
<evidence type="ECO:0000313" key="5">
    <source>
        <dbReference type="EMBL" id="KAF2897131.1"/>
    </source>
</evidence>
<dbReference type="EMBL" id="VTPC01004454">
    <property type="protein sequence ID" value="KAF2897131.1"/>
    <property type="molecule type" value="Genomic_DNA"/>
</dbReference>
<evidence type="ECO:0000256" key="1">
    <source>
        <dbReference type="ARBA" id="ARBA00022734"/>
    </source>
</evidence>
<evidence type="ECO:0000259" key="4">
    <source>
        <dbReference type="PROSITE" id="PS51304"/>
    </source>
</evidence>
<name>A0A8K0D4M6_IGNLU</name>
<gene>
    <name evidence="5" type="ORF">ILUMI_09052</name>
</gene>
<dbReference type="Proteomes" id="UP000801492">
    <property type="component" value="Unassembled WGS sequence"/>
</dbReference>
<keyword evidence="3" id="KW-1133">Transmembrane helix</keyword>
<comment type="caution">
    <text evidence="5">The sequence shown here is derived from an EMBL/GenBank/DDBJ whole genome shotgun (WGS) entry which is preliminary data.</text>
</comment>
<sequence length="200" mass="21491">VIFNERHSCEFTERIHYDRISYLAIDGDVSIIKISYESNSPNSNLTAPTASFEELEPLSVRTPTSSSRRMRPSSVPEASAPPSYDEATSGSLKELSPRQSTPKNPPYPINDGMGMPVPTAGINSSPSMSRGGSAPIGINIPLDANPSYGYGAPPGAPVPLNAPNSNFRPIRRLTMRYYCVIFLISVSVVGVCASLGILLF</sequence>
<keyword evidence="3" id="KW-0812">Transmembrane</keyword>